<comment type="cofactor">
    <cofactor evidence="2">
        <name>Mg(2+)</name>
        <dbReference type="ChEBI" id="CHEBI:18420"/>
    </cofactor>
</comment>
<dbReference type="Pfam" id="PF00180">
    <property type="entry name" value="Iso_dh"/>
    <property type="match status" value="2"/>
</dbReference>
<keyword evidence="8" id="KW-0460">Magnesium</keyword>
<dbReference type="InterPro" id="IPR004790">
    <property type="entry name" value="Isocitrate_DH_NADP"/>
</dbReference>
<evidence type="ECO:0000256" key="8">
    <source>
        <dbReference type="ARBA" id="ARBA00022842"/>
    </source>
</evidence>
<dbReference type="OrthoDB" id="248923at2759"/>
<keyword evidence="7" id="KW-0479">Metal-binding</keyword>
<dbReference type="EMBL" id="JAAMPC010000001">
    <property type="protein sequence ID" value="KAG2333923.1"/>
    <property type="molecule type" value="Genomic_DNA"/>
</dbReference>
<evidence type="ECO:0000256" key="9">
    <source>
        <dbReference type="ARBA" id="ARBA00022857"/>
    </source>
</evidence>
<evidence type="ECO:0000256" key="3">
    <source>
        <dbReference type="ARBA" id="ARBA00007769"/>
    </source>
</evidence>
<feature type="domain" description="Isopropylmalate dehydrogenase-like" evidence="12">
    <location>
        <begin position="78"/>
        <end position="445"/>
    </location>
</feature>
<keyword evidence="14" id="KW-1185">Reference proteome</keyword>
<dbReference type="Gene3D" id="3.40.718.10">
    <property type="entry name" value="Isopropylmalate Dehydrogenase"/>
    <property type="match status" value="2"/>
</dbReference>
<dbReference type="GO" id="GO:0006102">
    <property type="term" value="P:isocitrate metabolic process"/>
    <property type="evidence" value="ECO:0007669"/>
    <property type="project" value="InterPro"/>
</dbReference>
<evidence type="ECO:0000313" key="14">
    <source>
        <dbReference type="Proteomes" id="UP000886595"/>
    </source>
</evidence>
<dbReference type="PANTHER" id="PTHR11822:SF5">
    <property type="entry name" value="ISOCITRATE DEHYDROGENASE [NADP], CHLOROPLASTIC_MITOCHONDRIAL"/>
    <property type="match status" value="1"/>
</dbReference>
<evidence type="ECO:0000256" key="5">
    <source>
        <dbReference type="ARBA" id="ARBA00022435"/>
    </source>
</evidence>
<dbReference type="PANTHER" id="PTHR11822">
    <property type="entry name" value="NADP-SPECIFIC ISOCITRATE DEHYDROGENASE"/>
    <property type="match status" value="1"/>
</dbReference>
<dbReference type="GO" id="GO:0004450">
    <property type="term" value="F:isocitrate dehydrogenase (NADP+) activity"/>
    <property type="evidence" value="ECO:0007669"/>
    <property type="project" value="UniProtKB-EC"/>
</dbReference>
<dbReference type="AlphaFoldDB" id="A0A8X8BGP0"/>
<dbReference type="SMART" id="SM01329">
    <property type="entry name" value="Iso_dh"/>
    <property type="match status" value="2"/>
</dbReference>
<name>A0A8X8BGP0_BRACI</name>
<evidence type="ECO:0000313" key="13">
    <source>
        <dbReference type="EMBL" id="KAG2333923.1"/>
    </source>
</evidence>
<sequence length="769" mass="85818">MLNKLSSGGFMYRAGVTMLSSSTSSSAALSSPRFLSTGVFSAGASRNRVSFPVRFHRASAVRCFASSGGSDKIQVQNPIVEMDGDEMTRVIWSMIKDKLILPYLDLDIKYFDLGILNRDATDDRVTVESAEAALKYNVAIKCATITPDEGRVKEFGLKSMWRSPNGTIRNILDGTVFREPIMCGNIPRLVPGWRKPICIGRHAFGDQYRATDTVIKGPGKLKMVFVPEDGSAPEELDVYDFKGPGVALAMYNVDESIRAFAESSMAMALAKKWPLYLSTKNTILKKYDGRFKDIFQEVYEANWKQKFEEHSIWYEHRLIDDMVAYAVKSEGGYVWACKNYDGDVQSDLLAQGFGSLGLMTSVLLSSDGKTLESEAAHGTVTRHFRLHQKGQETSTNSIASIFAWTRGLEHRAKLDKNEKLLDFVKKLESSCVNTVETGKMTKDLALLVHGPNSLQSPVTAQLSLRGTVFREPIMCANIPRLVPGWRKPICIGRHAFGDQYRATDTVIKGPGKLKMVFVPEDGNAPEELDVYDFKGPGVALAMYNVDESIRAFAESSMAMALAKKWPLYLSTKNTILKKYDGRFKDIFQEVYEANWKQKFEEHSIWYEHRLIDDMVAYAVKSEGGYVWACKNYDGDVQSDLLAQGFGSLGLMTSVLLSSDGKTLESEAAHGTVTRHFRLHQKGQEISTNSIASIFAWTRGLEHRAKLDKNEKLLDFVKKLESSCVNTVETGKMTKDLALLVHGPKVSRDVYLNTEEFIDAVASNLQSQLN</sequence>
<evidence type="ECO:0000256" key="6">
    <source>
        <dbReference type="ARBA" id="ARBA00022532"/>
    </source>
</evidence>
<evidence type="ECO:0000259" key="12">
    <source>
        <dbReference type="SMART" id="SM01329"/>
    </source>
</evidence>
<keyword evidence="6" id="KW-0816">Tricarboxylic acid cycle</keyword>
<dbReference type="FunFam" id="3.40.718.10:FF:000002">
    <property type="entry name" value="Isocitrate dehydrogenase [NADP]"/>
    <property type="match status" value="1"/>
</dbReference>
<evidence type="ECO:0000256" key="10">
    <source>
        <dbReference type="ARBA" id="ARBA00023002"/>
    </source>
</evidence>
<proteinExistence type="inferred from homology"/>
<evidence type="ECO:0000256" key="4">
    <source>
        <dbReference type="ARBA" id="ARBA00013013"/>
    </source>
</evidence>
<comment type="similarity">
    <text evidence="3">Belongs to the isocitrate and isopropylmalate dehydrogenases family.</text>
</comment>
<evidence type="ECO:0000256" key="2">
    <source>
        <dbReference type="ARBA" id="ARBA00001946"/>
    </source>
</evidence>
<accession>A0A8X8BGP0</accession>
<dbReference type="GO" id="GO:0006097">
    <property type="term" value="P:glyoxylate cycle"/>
    <property type="evidence" value="ECO:0007669"/>
    <property type="project" value="UniProtKB-KW"/>
</dbReference>
<feature type="domain" description="Isopropylmalate dehydrogenase-like" evidence="12">
    <location>
        <begin position="446"/>
        <end position="760"/>
    </location>
</feature>
<organism evidence="13 14">
    <name type="scientific">Brassica carinata</name>
    <name type="common">Ethiopian mustard</name>
    <name type="synonym">Abyssinian cabbage</name>
    <dbReference type="NCBI Taxonomy" id="52824"/>
    <lineage>
        <taxon>Eukaryota</taxon>
        <taxon>Viridiplantae</taxon>
        <taxon>Streptophyta</taxon>
        <taxon>Embryophyta</taxon>
        <taxon>Tracheophyta</taxon>
        <taxon>Spermatophyta</taxon>
        <taxon>Magnoliopsida</taxon>
        <taxon>eudicotyledons</taxon>
        <taxon>Gunneridae</taxon>
        <taxon>Pentapetalae</taxon>
        <taxon>rosids</taxon>
        <taxon>malvids</taxon>
        <taxon>Brassicales</taxon>
        <taxon>Brassicaceae</taxon>
        <taxon>Brassiceae</taxon>
        <taxon>Brassica</taxon>
    </lineage>
</organism>
<dbReference type="InterPro" id="IPR024084">
    <property type="entry name" value="IsoPropMal-DH-like_dom"/>
</dbReference>
<dbReference type="PROSITE" id="PS00470">
    <property type="entry name" value="IDH_IMDH"/>
    <property type="match status" value="2"/>
</dbReference>
<dbReference type="NCBIfam" id="TIGR00127">
    <property type="entry name" value="nadp_idh_euk"/>
    <property type="match status" value="2"/>
</dbReference>
<keyword evidence="9" id="KW-0521">NADP</keyword>
<evidence type="ECO:0000256" key="7">
    <source>
        <dbReference type="ARBA" id="ARBA00022723"/>
    </source>
</evidence>
<dbReference type="GO" id="GO:0051287">
    <property type="term" value="F:NAD binding"/>
    <property type="evidence" value="ECO:0007669"/>
    <property type="project" value="InterPro"/>
</dbReference>
<dbReference type="GO" id="GO:0000287">
    <property type="term" value="F:magnesium ion binding"/>
    <property type="evidence" value="ECO:0007669"/>
    <property type="project" value="InterPro"/>
</dbReference>
<dbReference type="Proteomes" id="UP000886595">
    <property type="component" value="Unassembled WGS sequence"/>
</dbReference>
<dbReference type="SUPFAM" id="SSF53659">
    <property type="entry name" value="Isocitrate/Isopropylmalate dehydrogenase-like"/>
    <property type="match status" value="2"/>
</dbReference>
<dbReference type="NCBIfam" id="NF006156">
    <property type="entry name" value="PRK08299.1"/>
    <property type="match status" value="2"/>
</dbReference>
<comment type="caution">
    <text evidence="13">The sequence shown here is derived from an EMBL/GenBank/DDBJ whole genome shotgun (WGS) entry which is preliminary data.</text>
</comment>
<keyword evidence="11" id="KW-0464">Manganese</keyword>
<reference evidence="13 14" key="1">
    <citation type="submission" date="2020-02" db="EMBL/GenBank/DDBJ databases">
        <authorList>
            <person name="Ma Q."/>
            <person name="Huang Y."/>
            <person name="Song X."/>
            <person name="Pei D."/>
        </authorList>
    </citation>
    <scope>NUCLEOTIDE SEQUENCE [LARGE SCALE GENOMIC DNA]</scope>
    <source>
        <strain evidence="13">Sxm20200214</strain>
        <tissue evidence="13">Leaf</tissue>
    </source>
</reference>
<dbReference type="GO" id="GO:0006739">
    <property type="term" value="P:NADP+ metabolic process"/>
    <property type="evidence" value="ECO:0007669"/>
    <property type="project" value="TreeGrafter"/>
</dbReference>
<evidence type="ECO:0000256" key="11">
    <source>
        <dbReference type="ARBA" id="ARBA00023211"/>
    </source>
</evidence>
<comment type="cofactor">
    <cofactor evidence="1">
        <name>Mn(2+)</name>
        <dbReference type="ChEBI" id="CHEBI:29035"/>
    </cofactor>
</comment>
<dbReference type="InterPro" id="IPR019818">
    <property type="entry name" value="IsoCit/isopropylmalate_DH_CS"/>
</dbReference>
<keyword evidence="5" id="KW-0329">Glyoxylate bypass</keyword>
<dbReference type="EC" id="1.1.1.42" evidence="4"/>
<protein>
    <recommendedName>
        <fullName evidence="4">isocitrate dehydrogenase (NADP(+))</fullName>
        <ecNumber evidence="4">1.1.1.42</ecNumber>
    </recommendedName>
</protein>
<keyword evidence="10" id="KW-0560">Oxidoreductase</keyword>
<gene>
    <name evidence="13" type="ORF">Bca52824_005103</name>
</gene>
<dbReference type="GO" id="GO:0006099">
    <property type="term" value="P:tricarboxylic acid cycle"/>
    <property type="evidence" value="ECO:0007669"/>
    <property type="project" value="UniProtKB-KW"/>
</dbReference>
<dbReference type="GO" id="GO:0005739">
    <property type="term" value="C:mitochondrion"/>
    <property type="evidence" value="ECO:0007669"/>
    <property type="project" value="TreeGrafter"/>
</dbReference>
<evidence type="ECO:0000256" key="1">
    <source>
        <dbReference type="ARBA" id="ARBA00001936"/>
    </source>
</evidence>